<gene>
    <name evidence="3" type="ORF">MCOR_4646</name>
</gene>
<proteinExistence type="inferred from homology"/>
<dbReference type="AlphaFoldDB" id="A0A6J8A815"/>
<dbReference type="PANTHER" id="PTHR15665:SF1">
    <property type="entry name" value="PROTEIN ASTEROID HOMOLOG 1"/>
    <property type="match status" value="1"/>
</dbReference>
<feature type="domain" description="Asteroid" evidence="2">
    <location>
        <begin position="184"/>
        <end position="272"/>
    </location>
</feature>
<dbReference type="Pfam" id="PF12813">
    <property type="entry name" value="XPG_I_2"/>
    <property type="match status" value="1"/>
</dbReference>
<name>A0A6J8A815_MYTCO</name>
<evidence type="ECO:0000259" key="2">
    <source>
        <dbReference type="Pfam" id="PF12813"/>
    </source>
</evidence>
<dbReference type="PANTHER" id="PTHR15665">
    <property type="entry name" value="ASTEROID PROTEIN"/>
    <property type="match status" value="1"/>
</dbReference>
<dbReference type="EMBL" id="CACVKT020000784">
    <property type="protein sequence ID" value="CAC5363091.1"/>
    <property type="molecule type" value="Genomic_DNA"/>
</dbReference>
<dbReference type="InterPro" id="IPR039436">
    <property type="entry name" value="Asteroid_dom"/>
</dbReference>
<sequence length="641" mass="73174">MSSFKFVRVQRIMEIVAQKLSTKQETFVIKKTIGISCSLVREPEKKRLFVSERARKKKRLFVSERARKKNGCSLVREPEKKRDDGYSWSENGTARHYGGNYSEVRQKVKSFFEALLSCNIKPYVVFDGAYDDDDKKLHDIIAKCEFRMKENEEKPPKNMECFPVLVYESFTMVLKKLGIPHLACDGEADNQIAVLARQWNCPVISCDSDMYIFNLPGGFINSSDIKLDQVTSGELKTRLYLASKFQDNIGLPITLLPVAATVMGSVYADIDYEVKNLFFKRLGGKSSFANISRNLKNAFELLRNAKSQKSALEILMQCVDEKLPSSKALDLKKRIHSSVSVYNAVNEFACFDIGKYFEGKELAKHRRCLPDCVMEKIRSCALSGMPIDVTVGRVILKPTLEQFDWPPIQHISRPLRQIIYGLVLKSCNIGTKRVEYVTEIVRDKRSMTKQPIKPVVEVAGYGLLPTLQEIDGQDERNKIKLLVAIFRFEENLLERLPSESKVFALALNYFIRNTCPHVTLSLKIYALCHVILLYREFPGVQSLYNMLSSSTGSGKQNVGLFHNNLQRFQECLNMTNTINVLLGTPVKQPDPETVFDGTLMYNFFMREPTDSVVDQLTKTHLLEEQMLKLYNALLFILPTDI</sequence>
<dbReference type="Proteomes" id="UP000507470">
    <property type="component" value="Unassembled WGS sequence"/>
</dbReference>
<evidence type="ECO:0000313" key="3">
    <source>
        <dbReference type="EMBL" id="CAC5363091.1"/>
    </source>
</evidence>
<evidence type="ECO:0000256" key="1">
    <source>
        <dbReference type="ARBA" id="ARBA00007398"/>
    </source>
</evidence>
<protein>
    <recommendedName>
        <fullName evidence="2">Asteroid domain-containing protein</fullName>
    </recommendedName>
</protein>
<dbReference type="InterPro" id="IPR029060">
    <property type="entry name" value="PIN-like_dom_sf"/>
</dbReference>
<dbReference type="OrthoDB" id="25987at2759"/>
<accession>A0A6J8A815</accession>
<keyword evidence="4" id="KW-1185">Reference proteome</keyword>
<reference evidence="3 4" key="1">
    <citation type="submission" date="2020-06" db="EMBL/GenBank/DDBJ databases">
        <authorList>
            <person name="Li R."/>
            <person name="Bekaert M."/>
        </authorList>
    </citation>
    <scope>NUCLEOTIDE SEQUENCE [LARGE SCALE GENOMIC DNA]</scope>
    <source>
        <strain evidence="4">wild</strain>
    </source>
</reference>
<organism evidence="3 4">
    <name type="scientific">Mytilus coruscus</name>
    <name type="common">Sea mussel</name>
    <dbReference type="NCBI Taxonomy" id="42192"/>
    <lineage>
        <taxon>Eukaryota</taxon>
        <taxon>Metazoa</taxon>
        <taxon>Spiralia</taxon>
        <taxon>Lophotrochozoa</taxon>
        <taxon>Mollusca</taxon>
        <taxon>Bivalvia</taxon>
        <taxon>Autobranchia</taxon>
        <taxon>Pteriomorphia</taxon>
        <taxon>Mytilida</taxon>
        <taxon>Mytiloidea</taxon>
        <taxon>Mytilidae</taxon>
        <taxon>Mytilinae</taxon>
        <taxon>Mytilus</taxon>
    </lineage>
</organism>
<dbReference type="Gene3D" id="3.40.50.1010">
    <property type="entry name" value="5'-nuclease"/>
    <property type="match status" value="1"/>
</dbReference>
<comment type="similarity">
    <text evidence="1">Belongs to the asteroid family.</text>
</comment>
<dbReference type="InterPro" id="IPR026832">
    <property type="entry name" value="Asteroid"/>
</dbReference>
<dbReference type="SUPFAM" id="SSF88723">
    <property type="entry name" value="PIN domain-like"/>
    <property type="match status" value="1"/>
</dbReference>
<evidence type="ECO:0000313" key="4">
    <source>
        <dbReference type="Proteomes" id="UP000507470"/>
    </source>
</evidence>